<organism evidence="1 2">
    <name type="scientific">Polystyrenella longa</name>
    <dbReference type="NCBI Taxonomy" id="2528007"/>
    <lineage>
        <taxon>Bacteria</taxon>
        <taxon>Pseudomonadati</taxon>
        <taxon>Planctomycetota</taxon>
        <taxon>Planctomycetia</taxon>
        <taxon>Planctomycetales</taxon>
        <taxon>Planctomycetaceae</taxon>
        <taxon>Polystyrenella</taxon>
    </lineage>
</organism>
<name>A0A518CQU3_9PLAN</name>
<dbReference type="PANTHER" id="PTHR43737">
    <property type="entry name" value="BLL7424 PROTEIN"/>
    <property type="match status" value="1"/>
</dbReference>
<dbReference type="InterPro" id="IPR017850">
    <property type="entry name" value="Alkaline_phosphatase_core_sf"/>
</dbReference>
<dbReference type="OrthoDB" id="127333at2"/>
<dbReference type="KEGG" id="plon:Pla110_33300"/>
<proteinExistence type="predicted"/>
<evidence type="ECO:0000313" key="1">
    <source>
        <dbReference type="EMBL" id="QDU81588.1"/>
    </source>
</evidence>
<dbReference type="Proteomes" id="UP000317178">
    <property type="component" value="Chromosome"/>
</dbReference>
<reference evidence="1 2" key="1">
    <citation type="submission" date="2019-02" db="EMBL/GenBank/DDBJ databases">
        <title>Deep-cultivation of Planctomycetes and their phenomic and genomic characterization uncovers novel biology.</title>
        <authorList>
            <person name="Wiegand S."/>
            <person name="Jogler M."/>
            <person name="Boedeker C."/>
            <person name="Pinto D."/>
            <person name="Vollmers J."/>
            <person name="Rivas-Marin E."/>
            <person name="Kohn T."/>
            <person name="Peeters S.H."/>
            <person name="Heuer A."/>
            <person name="Rast P."/>
            <person name="Oberbeckmann S."/>
            <person name="Bunk B."/>
            <person name="Jeske O."/>
            <person name="Meyerdierks A."/>
            <person name="Storesund J.E."/>
            <person name="Kallscheuer N."/>
            <person name="Luecker S."/>
            <person name="Lage O.M."/>
            <person name="Pohl T."/>
            <person name="Merkel B.J."/>
            <person name="Hornburger P."/>
            <person name="Mueller R.-W."/>
            <person name="Bruemmer F."/>
            <person name="Labrenz M."/>
            <person name="Spormann A.M."/>
            <person name="Op den Camp H."/>
            <person name="Overmann J."/>
            <person name="Amann R."/>
            <person name="Jetten M.S.M."/>
            <person name="Mascher T."/>
            <person name="Medema M.H."/>
            <person name="Devos D.P."/>
            <person name="Kaster A.-K."/>
            <person name="Ovreas L."/>
            <person name="Rohde M."/>
            <person name="Galperin M.Y."/>
            <person name="Jogler C."/>
        </authorList>
    </citation>
    <scope>NUCLEOTIDE SEQUENCE [LARGE SCALE GENOMIC DNA]</scope>
    <source>
        <strain evidence="1 2">Pla110</strain>
    </source>
</reference>
<dbReference type="RefSeq" id="WP_144997058.1">
    <property type="nucleotide sequence ID" value="NZ_CP036281.1"/>
</dbReference>
<dbReference type="PANTHER" id="PTHR43737:SF1">
    <property type="entry name" value="DUF1501 DOMAIN-CONTAINING PROTEIN"/>
    <property type="match status" value="1"/>
</dbReference>
<evidence type="ECO:0008006" key="3">
    <source>
        <dbReference type="Google" id="ProtNLM"/>
    </source>
</evidence>
<dbReference type="InterPro" id="IPR010869">
    <property type="entry name" value="DUF1501"/>
</dbReference>
<dbReference type="SUPFAM" id="SSF53649">
    <property type="entry name" value="Alkaline phosphatase-like"/>
    <property type="match status" value="1"/>
</dbReference>
<dbReference type="Pfam" id="PF07394">
    <property type="entry name" value="DUF1501"/>
    <property type="match status" value="1"/>
</dbReference>
<protein>
    <recommendedName>
        <fullName evidence="3">DUF1501 domain-containing protein</fullName>
    </recommendedName>
</protein>
<evidence type="ECO:0000313" key="2">
    <source>
        <dbReference type="Proteomes" id="UP000317178"/>
    </source>
</evidence>
<dbReference type="EMBL" id="CP036281">
    <property type="protein sequence ID" value="QDU81588.1"/>
    <property type="molecule type" value="Genomic_DNA"/>
</dbReference>
<keyword evidence="2" id="KW-1185">Reference proteome</keyword>
<sequence length="455" mass="49431">MTAGKFSFRTTQSCSLSRRHTLQVGGLGLLGMSLPQLLQAEEGVHDPAPRADACILLMLNGGPSHLDMWDMKPNQSEGIRGEFKPISTSLPGYQVSEHMPRLARQMHLATVVRSMHHGVNNAHAAAVYAAMTGHDRGELGGGALPSDNPTPGSVLSHLRPPEKPIIANVHLPYITKEGATGPPQPGFWGGFMGHGHDPFFVLRDPNNPDFKISELTLLADVSHQRLDRRKELFDQLDRRVARRVAAREMGALQSRAIDLLSSPQTQDAFNLDLESAPVRESYGRNIYGQSALLGRRLIEAGTRMVTLSWAPDANATWDTHGNNFNSLKGTLLPQFDAACSSLISDLQERGLLDRTLVAVMGDFGRSPKINTGAGRDHWNFCYSLMMVGGGFKPGLIYGSSDAQGGFPASNPTTPGQIVSTLYHALGIAHDRTVFDVEGRPHRLVPHGDIVSDLLI</sequence>
<accession>A0A518CQU3</accession>
<dbReference type="AlphaFoldDB" id="A0A518CQU3"/>
<gene>
    <name evidence="1" type="ORF">Pla110_33300</name>
</gene>